<keyword evidence="2" id="KW-0808">Transferase</keyword>
<reference evidence="2 3" key="1">
    <citation type="journal article" date="2015" name="Genome Biol. Evol.">
        <title>The genome of winter moth (Operophtera brumata) provides a genomic perspective on sexual dimorphism and phenology.</title>
        <authorList>
            <person name="Derks M.F."/>
            <person name="Smit S."/>
            <person name="Salis L."/>
            <person name="Schijlen E."/>
            <person name="Bossers A."/>
            <person name="Mateman C."/>
            <person name="Pijl A.S."/>
            <person name="de Ridder D."/>
            <person name="Groenen M.A."/>
            <person name="Visser M.E."/>
            <person name="Megens H.J."/>
        </authorList>
    </citation>
    <scope>NUCLEOTIDE SEQUENCE [LARGE SCALE GENOMIC DNA]</scope>
    <source>
        <strain evidence="2">WM2013NL</strain>
        <tissue evidence="2">Head and thorax</tissue>
    </source>
</reference>
<keyword evidence="3" id="KW-1185">Reference proteome</keyword>
<keyword evidence="2" id="KW-0548">Nucleotidyltransferase</keyword>
<proteinExistence type="predicted"/>
<comment type="caution">
    <text evidence="2">The sequence shown here is derived from an EMBL/GenBank/DDBJ whole genome shotgun (WGS) entry which is preliminary data.</text>
</comment>
<feature type="region of interest" description="Disordered" evidence="1">
    <location>
        <begin position="161"/>
        <end position="199"/>
    </location>
</feature>
<feature type="compositionally biased region" description="Basic and acidic residues" evidence="1">
    <location>
        <begin position="161"/>
        <end position="172"/>
    </location>
</feature>
<dbReference type="GO" id="GO:0004519">
    <property type="term" value="F:endonuclease activity"/>
    <property type="evidence" value="ECO:0007669"/>
    <property type="project" value="UniProtKB-KW"/>
</dbReference>
<evidence type="ECO:0000313" key="2">
    <source>
        <dbReference type="EMBL" id="KOB73038.1"/>
    </source>
</evidence>
<evidence type="ECO:0000256" key="1">
    <source>
        <dbReference type="SAM" id="MobiDB-lite"/>
    </source>
</evidence>
<keyword evidence="2" id="KW-0540">Nuclease</keyword>
<evidence type="ECO:0000313" key="3">
    <source>
        <dbReference type="Proteomes" id="UP000037510"/>
    </source>
</evidence>
<protein>
    <submittedName>
        <fullName evidence="2">Endonuclease-reverse transcriptase</fullName>
    </submittedName>
</protein>
<name>A0A0L7LC22_OPEBR</name>
<feature type="compositionally biased region" description="Low complexity" evidence="1">
    <location>
        <begin position="173"/>
        <end position="183"/>
    </location>
</feature>
<dbReference type="AlphaFoldDB" id="A0A0L7LC22"/>
<organism evidence="2 3">
    <name type="scientific">Operophtera brumata</name>
    <name type="common">Winter moth</name>
    <name type="synonym">Phalaena brumata</name>
    <dbReference type="NCBI Taxonomy" id="104452"/>
    <lineage>
        <taxon>Eukaryota</taxon>
        <taxon>Metazoa</taxon>
        <taxon>Ecdysozoa</taxon>
        <taxon>Arthropoda</taxon>
        <taxon>Hexapoda</taxon>
        <taxon>Insecta</taxon>
        <taxon>Pterygota</taxon>
        <taxon>Neoptera</taxon>
        <taxon>Endopterygota</taxon>
        <taxon>Lepidoptera</taxon>
        <taxon>Glossata</taxon>
        <taxon>Ditrysia</taxon>
        <taxon>Geometroidea</taxon>
        <taxon>Geometridae</taxon>
        <taxon>Larentiinae</taxon>
        <taxon>Operophtera</taxon>
    </lineage>
</organism>
<dbReference type="Proteomes" id="UP000037510">
    <property type="component" value="Unassembled WGS sequence"/>
</dbReference>
<feature type="compositionally biased region" description="Polar residues" evidence="1">
    <location>
        <begin position="184"/>
        <end position="199"/>
    </location>
</feature>
<dbReference type="InterPro" id="IPR036691">
    <property type="entry name" value="Endo/exonu/phosph_ase_sf"/>
</dbReference>
<dbReference type="GO" id="GO:0003964">
    <property type="term" value="F:RNA-directed DNA polymerase activity"/>
    <property type="evidence" value="ECO:0007669"/>
    <property type="project" value="UniProtKB-KW"/>
</dbReference>
<gene>
    <name evidence="2" type="ORF">OBRU01_11398</name>
</gene>
<sequence>MEALDEKIRTIVEENNYIKKKISELDKKLKGADREKRKSSLVFFGVEEKGKSEGGLVNYIKDIIVDLGVHMNSQEISNVFRLWRQTENKNRPVLVSITTRWKKYLILKNKPNLPPGINVKEDFSKESLEKQKQLQLQVEEEKKKGNIAYIRFDKLIVIKPKENTREKRKRETSSSPNSFSSSSLQMKGNTNKILRNPEQSLPKTYTQYTELYRASKIRPTIGHSKKLITASEHRKKTTVINTSTYINNQPTKRLPLRPVPAGVSDHHPLTRRIKTLKIATLNTRTLRTEESLHELEKALEDIDWDILDINEIRKLGEKIEESSDYILFHKGEIAGLRGVGFRVKLSLKRHILQLIGITDRIAVLNINIPGYRKPWSIIQISSPTEQATRSEIKKIIQRAYTNSNKVFTQP</sequence>
<accession>A0A0L7LC22</accession>
<keyword evidence="2" id="KW-0378">Hydrolase</keyword>
<dbReference type="EMBL" id="JTDY01001738">
    <property type="protein sequence ID" value="KOB73038.1"/>
    <property type="molecule type" value="Genomic_DNA"/>
</dbReference>
<dbReference type="Gene3D" id="3.60.10.10">
    <property type="entry name" value="Endonuclease/exonuclease/phosphatase"/>
    <property type="match status" value="1"/>
</dbReference>
<keyword evidence="2" id="KW-0255">Endonuclease</keyword>
<keyword evidence="2" id="KW-0695">RNA-directed DNA polymerase</keyword>